<evidence type="ECO:0000313" key="3">
    <source>
        <dbReference type="Proteomes" id="UP001501570"/>
    </source>
</evidence>
<dbReference type="InterPro" id="IPR004360">
    <property type="entry name" value="Glyas_Fos-R_dOase_dom"/>
</dbReference>
<sequence length="139" mass="15204">MRVFRVILPVGDIDAAAHFYATLLGQDGERVTAGRHYFDCEGVLVACWDPIADGDPDWTGPNPGHVYFSTGEPLDDVRSRAVALSAALDPVRGEIEVQPWGERSFFARDPWGNPFCIVEDGTEYQGGSFNWPGSDIGES</sequence>
<dbReference type="Gene3D" id="3.10.180.10">
    <property type="entry name" value="2,3-Dihydroxybiphenyl 1,2-Dioxygenase, domain 1"/>
    <property type="match status" value="1"/>
</dbReference>
<name>A0ABP9S6T6_9ACTN</name>
<evidence type="ECO:0000259" key="1">
    <source>
        <dbReference type="PROSITE" id="PS51819"/>
    </source>
</evidence>
<reference evidence="3" key="1">
    <citation type="journal article" date="2019" name="Int. J. Syst. Evol. Microbiol.">
        <title>The Global Catalogue of Microorganisms (GCM) 10K type strain sequencing project: providing services to taxonomists for standard genome sequencing and annotation.</title>
        <authorList>
            <consortium name="The Broad Institute Genomics Platform"/>
            <consortium name="The Broad Institute Genome Sequencing Center for Infectious Disease"/>
            <person name="Wu L."/>
            <person name="Ma J."/>
        </authorList>
    </citation>
    <scope>NUCLEOTIDE SEQUENCE [LARGE SCALE GENOMIC DNA]</scope>
    <source>
        <strain evidence="3">JCM 18304</strain>
    </source>
</reference>
<dbReference type="Proteomes" id="UP001501570">
    <property type="component" value="Unassembled WGS sequence"/>
</dbReference>
<dbReference type="InterPro" id="IPR037523">
    <property type="entry name" value="VOC_core"/>
</dbReference>
<dbReference type="Pfam" id="PF00903">
    <property type="entry name" value="Glyoxalase"/>
    <property type="match status" value="1"/>
</dbReference>
<dbReference type="CDD" id="cd06587">
    <property type="entry name" value="VOC"/>
    <property type="match status" value="1"/>
</dbReference>
<evidence type="ECO:0000313" key="2">
    <source>
        <dbReference type="EMBL" id="GAA5191894.1"/>
    </source>
</evidence>
<dbReference type="PROSITE" id="PS51819">
    <property type="entry name" value="VOC"/>
    <property type="match status" value="1"/>
</dbReference>
<accession>A0ABP9S6T6</accession>
<protein>
    <submittedName>
        <fullName evidence="2">VOC family protein</fullName>
    </submittedName>
</protein>
<dbReference type="EMBL" id="BAABJQ010000016">
    <property type="protein sequence ID" value="GAA5191894.1"/>
    <property type="molecule type" value="Genomic_DNA"/>
</dbReference>
<dbReference type="RefSeq" id="WP_345633435.1">
    <property type="nucleotide sequence ID" value="NZ_BAABJQ010000016.1"/>
</dbReference>
<feature type="domain" description="VOC" evidence="1">
    <location>
        <begin position="2"/>
        <end position="120"/>
    </location>
</feature>
<gene>
    <name evidence="2" type="ORF">GCM10023322_50310</name>
</gene>
<dbReference type="InterPro" id="IPR029068">
    <property type="entry name" value="Glyas_Bleomycin-R_OHBP_Dase"/>
</dbReference>
<proteinExistence type="predicted"/>
<keyword evidence="3" id="KW-1185">Reference proteome</keyword>
<comment type="caution">
    <text evidence="2">The sequence shown here is derived from an EMBL/GenBank/DDBJ whole genome shotgun (WGS) entry which is preliminary data.</text>
</comment>
<organism evidence="2 3">
    <name type="scientific">Rugosimonospora acidiphila</name>
    <dbReference type="NCBI Taxonomy" id="556531"/>
    <lineage>
        <taxon>Bacteria</taxon>
        <taxon>Bacillati</taxon>
        <taxon>Actinomycetota</taxon>
        <taxon>Actinomycetes</taxon>
        <taxon>Micromonosporales</taxon>
        <taxon>Micromonosporaceae</taxon>
        <taxon>Rugosimonospora</taxon>
    </lineage>
</organism>
<dbReference type="SUPFAM" id="SSF54593">
    <property type="entry name" value="Glyoxalase/Bleomycin resistance protein/Dihydroxybiphenyl dioxygenase"/>
    <property type="match status" value="1"/>
</dbReference>